<gene>
    <name evidence="3" type="ordered locus">RUM_23090</name>
</gene>
<feature type="signal peptide" evidence="2">
    <location>
        <begin position="1"/>
        <end position="26"/>
    </location>
</feature>
<name>D4LFA6_RUMC1</name>
<feature type="compositionally biased region" description="Low complexity" evidence="1">
    <location>
        <begin position="29"/>
        <end position="46"/>
    </location>
</feature>
<keyword evidence="4" id="KW-1185">Reference proteome</keyword>
<keyword evidence="2" id="KW-0732">Signal</keyword>
<reference evidence="3" key="2">
    <citation type="submission" date="2010-03" db="EMBL/GenBank/DDBJ databases">
        <authorList>
            <person name="Pajon A."/>
        </authorList>
    </citation>
    <scope>NUCLEOTIDE SEQUENCE</scope>
    <source>
        <strain evidence="3">Type strain: 18P13</strain>
    </source>
</reference>
<organism evidence="3 4">
    <name type="scientific">Ruminococcus champanellensis (strain DSM 18848 / JCM 17042 / KCTC 15320 / 18P13)</name>
    <dbReference type="NCBI Taxonomy" id="213810"/>
    <lineage>
        <taxon>Bacteria</taxon>
        <taxon>Bacillati</taxon>
        <taxon>Bacillota</taxon>
        <taxon>Clostridia</taxon>
        <taxon>Eubacteriales</taxon>
        <taxon>Oscillospiraceae</taxon>
        <taxon>Ruminococcus</taxon>
    </lineage>
</organism>
<reference evidence="3" key="1">
    <citation type="submission" date="2010-03" db="EMBL/GenBank/DDBJ databases">
        <title>The genome sequence of Ruminococcus sp. 18P13.</title>
        <authorList>
            <consortium name="metaHIT consortium -- http://www.metahit.eu/"/>
            <person name="Pajon A."/>
            <person name="Turner K."/>
            <person name="Parkhill J."/>
            <person name="Bernalier A."/>
        </authorList>
    </citation>
    <scope>NUCLEOTIDE SEQUENCE [LARGE SCALE GENOMIC DNA]</scope>
    <source>
        <strain evidence="3">Type strain: 18P13</strain>
    </source>
</reference>
<feature type="region of interest" description="Disordered" evidence="1">
    <location>
        <begin position="626"/>
        <end position="702"/>
    </location>
</feature>
<feature type="compositionally biased region" description="Gly residues" evidence="1">
    <location>
        <begin position="635"/>
        <end position="646"/>
    </location>
</feature>
<evidence type="ECO:0000313" key="3">
    <source>
        <dbReference type="EMBL" id="CBL18301.1"/>
    </source>
</evidence>
<feature type="region of interest" description="Disordered" evidence="1">
    <location>
        <begin position="28"/>
        <end position="50"/>
    </location>
</feature>
<sequence>MKHKAYFAFLTALILCAGLVSGCSKADSGDSSTRTAAGSSAGDSTDPVQAEQPGALQATSLLPLTLDPEDLDDSWEDSAVQVTLSGDTVQASGEGVTIEGNTVTITQAGTYVVSGTLDGVLRVDAPKDTVHLVLNGVTLSNDATAPVQVMDAKKVVLTLAEGSSNQITDGKTYTSFTDEENTEPNAALFAKSDLTINGKGSLQVTGQYANGIQSKDTLCIVSGSIRVMAANHGLKGKDAVLIAGGTLTVDARGDGIRASNDTDSRKGNVVISDGQITVDAGQDGIQAETCLAVTGGDLTITAGGGSANAEPHQESMPGFGQQTQTDTGTETVSTKGMKAGTELYIAGGTISIDAQDDGLHSNGSMTLAGGEITIRTGGDGVHADSSLTVQNGDIRIEESYEGLEAVELYIQGGTVHITASDDGLNAAGSLSADTSAQGETTGYVQTAFGGFGGMGMVDQDAKLEISGGYVYINAGGDGIDSNNGVIISGGTVLVCGPTDSANGALDSETGIVVNGGFLLAVGSSGMAEIPEDTSGQYAAAIGTGTRQAGTLLTITDSDGQVLCAFAPEKQYQHVVFSAPALQEGETYTVTLGGSCSGTETDGLYTGGDCTGGTELTSFTVSDRITTAGSNAGGMNPRGGGFPGGQDGMMPPDRQEQGTRPSFDGQEPPEDMTPPDGFDPTQEGKTPPGGFGGFDPKANTGNA</sequence>
<protein>
    <recommendedName>
        <fullName evidence="5">Dockerin type 1</fullName>
    </recommendedName>
</protein>
<dbReference type="Proteomes" id="UP000007054">
    <property type="component" value="Chromosome"/>
</dbReference>
<dbReference type="PROSITE" id="PS51257">
    <property type="entry name" value="PROKAR_LIPOPROTEIN"/>
    <property type="match status" value="1"/>
</dbReference>
<dbReference type="HOGENOM" id="CLU_021406_1_1_9"/>
<dbReference type="RefSeq" id="WP_015559207.1">
    <property type="nucleotide sequence ID" value="NC_021039.1"/>
</dbReference>
<accession>D4LFA6</accession>
<evidence type="ECO:0000256" key="2">
    <source>
        <dbReference type="SAM" id="SignalP"/>
    </source>
</evidence>
<feature type="chain" id="PRO_5003060598" description="Dockerin type 1" evidence="2">
    <location>
        <begin position="27"/>
        <end position="702"/>
    </location>
</feature>
<dbReference type="PATRIC" id="fig|213810.4.peg.2196"/>
<dbReference type="GeneID" id="83156956"/>
<evidence type="ECO:0000256" key="1">
    <source>
        <dbReference type="SAM" id="MobiDB-lite"/>
    </source>
</evidence>
<evidence type="ECO:0000313" key="4">
    <source>
        <dbReference type="Proteomes" id="UP000007054"/>
    </source>
</evidence>
<dbReference type="STRING" id="213810.RUM_23090"/>
<dbReference type="Pfam" id="PF14262">
    <property type="entry name" value="Cthe_2159"/>
    <property type="match status" value="1"/>
</dbReference>
<proteinExistence type="predicted"/>
<dbReference type="KEGG" id="rch:RUM_23090"/>
<dbReference type="EMBL" id="FP929052">
    <property type="protein sequence ID" value="CBL18301.1"/>
    <property type="molecule type" value="Genomic_DNA"/>
</dbReference>
<feature type="region of interest" description="Disordered" evidence="1">
    <location>
        <begin position="306"/>
        <end position="329"/>
    </location>
</feature>
<dbReference type="InterPro" id="IPR025584">
    <property type="entry name" value="Cthe_2159"/>
</dbReference>
<feature type="compositionally biased region" description="Low complexity" evidence="1">
    <location>
        <begin position="318"/>
        <end position="329"/>
    </location>
</feature>
<evidence type="ECO:0008006" key="5">
    <source>
        <dbReference type="Google" id="ProtNLM"/>
    </source>
</evidence>
<dbReference type="AlphaFoldDB" id="D4LFA6"/>